<comment type="caution">
    <text evidence="3">The sequence shown here is derived from an EMBL/GenBank/DDBJ whole genome shotgun (WGS) entry which is preliminary data.</text>
</comment>
<evidence type="ECO:0000256" key="1">
    <source>
        <dbReference type="SAM" id="Coils"/>
    </source>
</evidence>
<evidence type="ECO:0000256" key="2">
    <source>
        <dbReference type="SAM" id="MobiDB-lite"/>
    </source>
</evidence>
<organism evidence="3">
    <name type="scientific">Tanacetum cinerariifolium</name>
    <name type="common">Dalmatian daisy</name>
    <name type="synonym">Chrysanthemum cinerariifolium</name>
    <dbReference type="NCBI Taxonomy" id="118510"/>
    <lineage>
        <taxon>Eukaryota</taxon>
        <taxon>Viridiplantae</taxon>
        <taxon>Streptophyta</taxon>
        <taxon>Embryophyta</taxon>
        <taxon>Tracheophyta</taxon>
        <taxon>Spermatophyta</taxon>
        <taxon>Magnoliopsida</taxon>
        <taxon>eudicotyledons</taxon>
        <taxon>Gunneridae</taxon>
        <taxon>Pentapetalae</taxon>
        <taxon>asterids</taxon>
        <taxon>campanulids</taxon>
        <taxon>Asterales</taxon>
        <taxon>Asteraceae</taxon>
        <taxon>Asteroideae</taxon>
        <taxon>Anthemideae</taxon>
        <taxon>Anthemidinae</taxon>
        <taxon>Tanacetum</taxon>
    </lineage>
</organism>
<feature type="compositionally biased region" description="Polar residues" evidence="2">
    <location>
        <begin position="16"/>
        <end position="25"/>
    </location>
</feature>
<reference evidence="3" key="1">
    <citation type="journal article" date="2019" name="Sci. Rep.">
        <title>Draft genome of Tanacetum cinerariifolium, the natural source of mosquito coil.</title>
        <authorList>
            <person name="Yamashiro T."/>
            <person name="Shiraishi A."/>
            <person name="Satake H."/>
            <person name="Nakayama K."/>
        </authorList>
    </citation>
    <scope>NUCLEOTIDE SEQUENCE</scope>
</reference>
<evidence type="ECO:0000313" key="3">
    <source>
        <dbReference type="EMBL" id="GEU94163.1"/>
    </source>
</evidence>
<accession>A0A6L2P6V8</accession>
<feature type="region of interest" description="Disordered" evidence="2">
    <location>
        <begin position="369"/>
        <end position="407"/>
    </location>
</feature>
<feature type="compositionally biased region" description="Basic and acidic residues" evidence="2">
    <location>
        <begin position="371"/>
        <end position="380"/>
    </location>
</feature>
<dbReference type="PANTHER" id="PTHR31016:SF12">
    <property type="entry name" value="OS05G0315200 PROTEIN"/>
    <property type="match status" value="1"/>
</dbReference>
<gene>
    <name evidence="3" type="ORF">Tci_066141</name>
</gene>
<feature type="compositionally biased region" description="Basic and acidic residues" evidence="2">
    <location>
        <begin position="1"/>
        <end position="10"/>
    </location>
</feature>
<dbReference type="PANTHER" id="PTHR31016">
    <property type="entry name" value="OS04G0228100 PROTEIN"/>
    <property type="match status" value="1"/>
</dbReference>
<keyword evidence="1" id="KW-0175">Coiled coil</keyword>
<feature type="region of interest" description="Disordered" evidence="2">
    <location>
        <begin position="1"/>
        <end position="33"/>
    </location>
</feature>
<protein>
    <submittedName>
        <fullName evidence="3">AAA+ ATPase domain-containing protein</fullName>
    </submittedName>
</protein>
<dbReference type="EMBL" id="BKCJ010011012">
    <property type="protein sequence ID" value="GEU94163.1"/>
    <property type="molecule type" value="Genomic_DNA"/>
</dbReference>
<feature type="coiled-coil region" evidence="1">
    <location>
        <begin position="115"/>
        <end position="142"/>
    </location>
</feature>
<sequence length="778" mass="84442">MKRLKKEDSRCPIQLQKPSQHQLPENSRKTDNPALQKGLNAITSSLNYVGGTIANALEEGMTVVENRTADIIQETPKMHAHTQPQMQTDTEIQLKASRDVSMAMAAKAKLLLRELKTVKADLAFSKERCAQLEEENRILRETGGEGDSPEDDDLGGCPLAKGRGGILPNVILNPWTRLRTGTIASFWVDERVFSTVVDLRTNAPKDEMPAAGTYSLEAVRVLDTHRTPIQKQPEMLLCLVGISRRYYLGDEVYPTFLHDDDRDMDLFKLIRAPNPTKVKIGSRPRAPHEVPLLTLTAPRVIEMDEPAATDSSGVPSTIERSPLDFAHEDGASNQGATALEMPSSEDVPAIAASGAGQAKETATMDHPTALESRKRGHDGTDVNAPPLKSMRRDHADPRSSGSSHGGKSLAAIQLGLASTVVVPEDVPMGVSDLDPLSFADAPSSPGIAAAGDPKSENVLSPAEVSLAGGNGITVALEIQAGGKAAEEVRGSDLQVSNERLSQQVATLQQQVSGEKKLKAAFEEFNRQQDERVEQRCVEMDARLDALSIDFDEELYPHMLTAIADRRWVIGRGLRFAVMKCSESLELRQTFADVVSTGIAKGLSEGLRHGLEHGQAQRSLESIEAYDPEAEAKFVTALQALKDLKYPLVDQLEGLRDASMDVIMAALYLESDTGDDASQDIRDLHPSSSQLTIPIYPEVRDPRNPWACKEEIGLADAIAVNISRAEKKKRSRIVCRTHGVGSAHHARYDGVPVSAPTVVPHGLALLLVDAATQTEFDGT</sequence>
<name>A0A6L2P6V8_TANCI</name>
<dbReference type="AlphaFoldDB" id="A0A6L2P6V8"/>
<proteinExistence type="predicted"/>